<dbReference type="EMBL" id="KB445812">
    <property type="protein sequence ID" value="EMD32263.1"/>
    <property type="molecule type" value="Genomic_DNA"/>
</dbReference>
<evidence type="ECO:0000313" key="2">
    <source>
        <dbReference type="EMBL" id="EMD32263.1"/>
    </source>
</evidence>
<name>M2Q608_CERS8</name>
<dbReference type="Proteomes" id="UP000016930">
    <property type="component" value="Unassembled WGS sequence"/>
</dbReference>
<dbReference type="STRING" id="914234.M2Q608"/>
<accession>M2Q608</accession>
<dbReference type="SUPFAM" id="SSF50685">
    <property type="entry name" value="Barwin-like endoglucanases"/>
    <property type="match status" value="1"/>
</dbReference>
<reference evidence="2 3" key="1">
    <citation type="journal article" date="2012" name="Proc. Natl. Acad. Sci. U.S.A.">
        <title>Comparative genomics of Ceriporiopsis subvermispora and Phanerochaete chrysosporium provide insight into selective ligninolysis.</title>
        <authorList>
            <person name="Fernandez-Fueyo E."/>
            <person name="Ruiz-Duenas F.J."/>
            <person name="Ferreira P."/>
            <person name="Floudas D."/>
            <person name="Hibbett D.S."/>
            <person name="Canessa P."/>
            <person name="Larrondo L.F."/>
            <person name="James T.Y."/>
            <person name="Seelenfreund D."/>
            <person name="Lobos S."/>
            <person name="Polanco R."/>
            <person name="Tello M."/>
            <person name="Honda Y."/>
            <person name="Watanabe T."/>
            <person name="Watanabe T."/>
            <person name="Ryu J.S."/>
            <person name="Kubicek C.P."/>
            <person name="Schmoll M."/>
            <person name="Gaskell J."/>
            <person name="Hammel K.E."/>
            <person name="St John F.J."/>
            <person name="Vanden Wymelenberg A."/>
            <person name="Sabat G."/>
            <person name="Splinter BonDurant S."/>
            <person name="Syed K."/>
            <person name="Yadav J.S."/>
            <person name="Doddapaneni H."/>
            <person name="Subramanian V."/>
            <person name="Lavin J.L."/>
            <person name="Oguiza J.A."/>
            <person name="Perez G."/>
            <person name="Pisabarro A.G."/>
            <person name="Ramirez L."/>
            <person name="Santoyo F."/>
            <person name="Master E."/>
            <person name="Coutinho P.M."/>
            <person name="Henrissat B."/>
            <person name="Lombard V."/>
            <person name="Magnuson J.K."/>
            <person name="Kuees U."/>
            <person name="Hori C."/>
            <person name="Igarashi K."/>
            <person name="Samejima M."/>
            <person name="Held B.W."/>
            <person name="Barry K.W."/>
            <person name="LaButti K.M."/>
            <person name="Lapidus A."/>
            <person name="Lindquist E.A."/>
            <person name="Lucas S.M."/>
            <person name="Riley R."/>
            <person name="Salamov A.A."/>
            <person name="Hoffmeister D."/>
            <person name="Schwenk D."/>
            <person name="Hadar Y."/>
            <person name="Yarden O."/>
            <person name="de Vries R.P."/>
            <person name="Wiebenga A."/>
            <person name="Stenlid J."/>
            <person name="Eastwood D."/>
            <person name="Grigoriev I.V."/>
            <person name="Berka R.M."/>
            <person name="Blanchette R.A."/>
            <person name="Kersten P."/>
            <person name="Martinez A.T."/>
            <person name="Vicuna R."/>
            <person name="Cullen D."/>
        </authorList>
    </citation>
    <scope>NUCLEOTIDE SEQUENCE [LARGE SCALE GENOMIC DNA]</scope>
    <source>
        <strain evidence="2 3">B</strain>
    </source>
</reference>
<dbReference type="Gene3D" id="2.40.40.10">
    <property type="entry name" value="RlpA-like domain"/>
    <property type="match status" value="1"/>
</dbReference>
<keyword evidence="1" id="KW-0732">Signal</keyword>
<dbReference type="AlphaFoldDB" id="M2Q608"/>
<dbReference type="PANTHER" id="PTHR31836:SF28">
    <property type="entry name" value="SRCR DOMAIN-CONTAINING PROTEIN-RELATED"/>
    <property type="match status" value="1"/>
</dbReference>
<dbReference type="InterPro" id="IPR036908">
    <property type="entry name" value="RlpA-like_sf"/>
</dbReference>
<dbReference type="InterPro" id="IPR051477">
    <property type="entry name" value="Expansin_CellWall"/>
</dbReference>
<keyword evidence="3" id="KW-1185">Reference proteome</keyword>
<proteinExistence type="predicted"/>
<dbReference type="OrthoDB" id="623670at2759"/>
<organism evidence="2 3">
    <name type="scientific">Ceriporiopsis subvermispora (strain B)</name>
    <name type="common">White-rot fungus</name>
    <name type="synonym">Gelatoporia subvermispora</name>
    <dbReference type="NCBI Taxonomy" id="914234"/>
    <lineage>
        <taxon>Eukaryota</taxon>
        <taxon>Fungi</taxon>
        <taxon>Dikarya</taxon>
        <taxon>Basidiomycota</taxon>
        <taxon>Agaricomycotina</taxon>
        <taxon>Agaricomycetes</taxon>
        <taxon>Polyporales</taxon>
        <taxon>Gelatoporiaceae</taxon>
        <taxon>Gelatoporia</taxon>
    </lineage>
</organism>
<evidence type="ECO:0000313" key="3">
    <source>
        <dbReference type="Proteomes" id="UP000016930"/>
    </source>
</evidence>
<evidence type="ECO:0008006" key="4">
    <source>
        <dbReference type="Google" id="ProtNLM"/>
    </source>
</evidence>
<gene>
    <name evidence="2" type="ORF">CERSUDRAFT_58814</name>
</gene>
<dbReference type="HOGENOM" id="CLU_047639_6_1_1"/>
<evidence type="ECO:0000256" key="1">
    <source>
        <dbReference type="ARBA" id="ARBA00022729"/>
    </source>
</evidence>
<protein>
    <recommendedName>
        <fullName evidence="4">RlpA-like protein double-psi beta-barrel domain-containing protein</fullName>
    </recommendedName>
</protein>
<sequence>MSLTNPPVTFYDTSVGIGACGIQNSNSQHIAALSSSQYDSGAHCGAEIQIEWEGNTVTATVEDLCAGCGSGSVDLTPSAFEVLAPTSVGRLHGATWNFI</sequence>
<dbReference type="CDD" id="cd22191">
    <property type="entry name" value="DPBB_RlpA_EXP_N-like"/>
    <property type="match status" value="1"/>
</dbReference>
<dbReference type="PANTHER" id="PTHR31836">
    <property type="match status" value="1"/>
</dbReference>